<accession>A0A9Q0GTL3</accession>
<evidence type="ECO:0000256" key="2">
    <source>
        <dbReference type="ARBA" id="ARBA00023242"/>
    </source>
</evidence>
<dbReference type="SMART" id="SM00360">
    <property type="entry name" value="RRM"/>
    <property type="match status" value="2"/>
</dbReference>
<dbReference type="PROSITE" id="PS50102">
    <property type="entry name" value="RRM"/>
    <property type="match status" value="2"/>
</dbReference>
<evidence type="ECO:0000256" key="3">
    <source>
        <dbReference type="PROSITE-ProRule" id="PRU00176"/>
    </source>
</evidence>
<dbReference type="GO" id="GO:0010468">
    <property type="term" value="P:regulation of gene expression"/>
    <property type="evidence" value="ECO:0007669"/>
    <property type="project" value="TreeGrafter"/>
</dbReference>
<dbReference type="GO" id="GO:0003723">
    <property type="term" value="F:RNA binding"/>
    <property type="evidence" value="ECO:0007669"/>
    <property type="project" value="UniProtKB-UniRule"/>
</dbReference>
<feature type="region of interest" description="Disordered" evidence="4">
    <location>
        <begin position="64"/>
        <end position="87"/>
    </location>
</feature>
<dbReference type="InterPro" id="IPR000504">
    <property type="entry name" value="RRM_dom"/>
</dbReference>
<keyword evidence="2" id="KW-0539">Nucleus</keyword>
<dbReference type="FunFam" id="3.30.70.330:FF:000051">
    <property type="entry name" value="Heterogeneous nuclear ribonucleoprotein 1"/>
    <property type="match status" value="1"/>
</dbReference>
<name>A0A9Q0GTL3_9MAGN</name>
<protein>
    <recommendedName>
        <fullName evidence="5">RRM domain-containing protein</fullName>
    </recommendedName>
</protein>
<dbReference type="InterPro" id="IPR035979">
    <property type="entry name" value="RBD_domain_sf"/>
</dbReference>
<comment type="caution">
    <text evidence="6">The sequence shown here is derived from an EMBL/GenBank/DDBJ whole genome shotgun (WGS) entry which is preliminary data.</text>
</comment>
<dbReference type="SUPFAM" id="SSF54928">
    <property type="entry name" value="RNA-binding domain, RBD"/>
    <property type="match status" value="2"/>
</dbReference>
<dbReference type="PANTHER" id="PTHR48033:SF10">
    <property type="entry name" value="RNA-BINDING PROTEIN SQUID"/>
    <property type="match status" value="1"/>
</dbReference>
<dbReference type="PANTHER" id="PTHR48033">
    <property type="entry name" value="RNA-BINDING (RRM/RBD/RNP MOTIFS) FAMILY PROTEIN"/>
    <property type="match status" value="1"/>
</dbReference>
<dbReference type="InterPro" id="IPR012677">
    <property type="entry name" value="Nucleotide-bd_a/b_plait_sf"/>
</dbReference>
<evidence type="ECO:0000313" key="7">
    <source>
        <dbReference type="Proteomes" id="UP001141806"/>
    </source>
</evidence>
<evidence type="ECO:0000259" key="5">
    <source>
        <dbReference type="PROSITE" id="PS50102"/>
    </source>
</evidence>
<dbReference type="Gene3D" id="3.30.70.330">
    <property type="match status" value="2"/>
</dbReference>
<dbReference type="Proteomes" id="UP001141806">
    <property type="component" value="Unassembled WGS sequence"/>
</dbReference>
<organism evidence="6 7">
    <name type="scientific">Protea cynaroides</name>
    <dbReference type="NCBI Taxonomy" id="273540"/>
    <lineage>
        <taxon>Eukaryota</taxon>
        <taxon>Viridiplantae</taxon>
        <taxon>Streptophyta</taxon>
        <taxon>Embryophyta</taxon>
        <taxon>Tracheophyta</taxon>
        <taxon>Spermatophyta</taxon>
        <taxon>Magnoliopsida</taxon>
        <taxon>Proteales</taxon>
        <taxon>Proteaceae</taxon>
        <taxon>Protea</taxon>
    </lineage>
</organism>
<gene>
    <name evidence="6" type="ORF">NE237_030127</name>
</gene>
<evidence type="ECO:0000313" key="6">
    <source>
        <dbReference type="EMBL" id="KAJ4953295.1"/>
    </source>
</evidence>
<dbReference type="GO" id="GO:0005654">
    <property type="term" value="C:nucleoplasm"/>
    <property type="evidence" value="ECO:0007669"/>
    <property type="project" value="TreeGrafter"/>
</dbReference>
<feature type="domain" description="RRM" evidence="5">
    <location>
        <begin position="93"/>
        <end position="169"/>
    </location>
</feature>
<reference evidence="6" key="1">
    <citation type="journal article" date="2023" name="Plant J.">
        <title>The genome of the king protea, Protea cynaroides.</title>
        <authorList>
            <person name="Chang J."/>
            <person name="Duong T.A."/>
            <person name="Schoeman C."/>
            <person name="Ma X."/>
            <person name="Roodt D."/>
            <person name="Barker N."/>
            <person name="Li Z."/>
            <person name="Van de Peer Y."/>
            <person name="Mizrachi E."/>
        </authorList>
    </citation>
    <scope>NUCLEOTIDE SEQUENCE</scope>
    <source>
        <tissue evidence="6">Young leaves</tissue>
    </source>
</reference>
<keyword evidence="3" id="KW-0694">RNA-binding</keyword>
<proteinExistence type="predicted"/>
<sequence length="375" mass="40685">MNAAVCGELGFLFGLRTAIGRFIGREAKGLETMDVAEEKTNGDERIIALSGVDEVEEVEEEIEEEQFSEPRNHNVESAGNEIKQSIGRDSSPGKIFVGGVAWETTEETFTNHFKKYGEITDSVIMKDKYTKRPRGFGFITFADPAVVEKVLEEEHVINSRAVEVKRTVPREDVHFNGEPTTKKIFVGGIPPSFTEDELKEYFSSYGEIVEHQIMLDHNTGRSRGFGFVTFKSEETVEDIISEGKTHELGGKQVEVKKAEPKRSIGDRGSSARAQYGSAEADFYGGYGSGAVGYGGGYRSRGEYGGYGEGYGAGLYSAYAYGYGNYGFGGALYGGAGDGFGSPGGYGGADGYGPYGGRVYGSSVMANGRRYHPYGR</sequence>
<comment type="subcellular location">
    <subcellularLocation>
        <location evidence="1">Nucleus</location>
    </subcellularLocation>
</comment>
<dbReference type="GO" id="GO:0000785">
    <property type="term" value="C:chromatin"/>
    <property type="evidence" value="ECO:0007669"/>
    <property type="project" value="TreeGrafter"/>
</dbReference>
<evidence type="ECO:0000256" key="4">
    <source>
        <dbReference type="SAM" id="MobiDB-lite"/>
    </source>
</evidence>
<dbReference type="EMBL" id="JAMYWD010000012">
    <property type="protein sequence ID" value="KAJ4953295.1"/>
    <property type="molecule type" value="Genomic_DNA"/>
</dbReference>
<dbReference type="Pfam" id="PF00076">
    <property type="entry name" value="RRM_1"/>
    <property type="match status" value="2"/>
</dbReference>
<keyword evidence="7" id="KW-1185">Reference proteome</keyword>
<dbReference type="AlphaFoldDB" id="A0A9Q0GTL3"/>
<feature type="domain" description="RRM" evidence="5">
    <location>
        <begin position="182"/>
        <end position="260"/>
    </location>
</feature>
<evidence type="ECO:0000256" key="1">
    <source>
        <dbReference type="ARBA" id="ARBA00004123"/>
    </source>
</evidence>
<dbReference type="OrthoDB" id="1875751at2759"/>